<organism evidence="1 2">
    <name type="scientific">Araneus ventricosus</name>
    <name type="common">Orbweaver spider</name>
    <name type="synonym">Epeira ventricosa</name>
    <dbReference type="NCBI Taxonomy" id="182803"/>
    <lineage>
        <taxon>Eukaryota</taxon>
        <taxon>Metazoa</taxon>
        <taxon>Ecdysozoa</taxon>
        <taxon>Arthropoda</taxon>
        <taxon>Chelicerata</taxon>
        <taxon>Arachnida</taxon>
        <taxon>Araneae</taxon>
        <taxon>Araneomorphae</taxon>
        <taxon>Entelegynae</taxon>
        <taxon>Araneoidea</taxon>
        <taxon>Araneidae</taxon>
        <taxon>Araneus</taxon>
    </lineage>
</organism>
<dbReference type="EMBL" id="BGPR01000024">
    <property type="protein sequence ID" value="GBL81104.1"/>
    <property type="molecule type" value="Genomic_DNA"/>
</dbReference>
<keyword evidence="2" id="KW-1185">Reference proteome</keyword>
<accession>A0A4Y2AQ09</accession>
<sequence>MEENIPRRIELSTSIKGSLDKRRRRKSISAQLDSIKLLQKGGELFLPTLDETCSWFGRRLEFPKFEKKKKKEKKQISCLHLLPLFISSMSEAWTVLGPLC</sequence>
<dbReference type="Proteomes" id="UP000499080">
    <property type="component" value="Unassembled WGS sequence"/>
</dbReference>
<proteinExistence type="predicted"/>
<dbReference type="AlphaFoldDB" id="A0A4Y2AQ09"/>
<reference evidence="1 2" key="1">
    <citation type="journal article" date="2019" name="Sci. Rep.">
        <title>Orb-weaving spider Araneus ventricosus genome elucidates the spidroin gene catalogue.</title>
        <authorList>
            <person name="Kono N."/>
            <person name="Nakamura H."/>
            <person name="Ohtoshi R."/>
            <person name="Moran D.A.P."/>
            <person name="Shinohara A."/>
            <person name="Yoshida Y."/>
            <person name="Fujiwara M."/>
            <person name="Mori M."/>
            <person name="Tomita M."/>
            <person name="Arakawa K."/>
        </authorList>
    </citation>
    <scope>NUCLEOTIDE SEQUENCE [LARGE SCALE GENOMIC DNA]</scope>
</reference>
<evidence type="ECO:0000313" key="2">
    <source>
        <dbReference type="Proteomes" id="UP000499080"/>
    </source>
</evidence>
<comment type="caution">
    <text evidence="1">The sequence shown here is derived from an EMBL/GenBank/DDBJ whole genome shotgun (WGS) entry which is preliminary data.</text>
</comment>
<evidence type="ECO:0000313" key="1">
    <source>
        <dbReference type="EMBL" id="GBL81104.1"/>
    </source>
</evidence>
<name>A0A4Y2AQ09_ARAVE</name>
<gene>
    <name evidence="1" type="ORF">AVEN_83169_1</name>
</gene>
<protein>
    <submittedName>
        <fullName evidence="1">Uncharacterized protein</fullName>
    </submittedName>
</protein>